<sequence>MQSGLFSTALLASQYALAILNPPIPPQSVVGEWFCQIPYLEGQAIDSFNQDLRADGQMVTTGIIIFDKKWTYEYKQIGNWSLKDHMLTLRSNQSNAVRMHSKETEQQLKQNARLRQAENSLFKEVQQNTNLSDSLDFKIVDVTKRYMKIEQLDEVNNKRILGECRKK</sequence>
<evidence type="ECO:0000313" key="3">
    <source>
        <dbReference type="Proteomes" id="UP000308167"/>
    </source>
</evidence>
<evidence type="ECO:0008006" key="4">
    <source>
        <dbReference type="Google" id="ProtNLM"/>
    </source>
</evidence>
<evidence type="ECO:0000313" key="2">
    <source>
        <dbReference type="EMBL" id="VTU06360.1"/>
    </source>
</evidence>
<dbReference type="RefSeq" id="WP_135709221.1">
    <property type="nucleotide sequence ID" value="NZ_CABFKI010000002.1"/>
</dbReference>
<comment type="caution">
    <text evidence="2">The sequence shown here is derived from an EMBL/GenBank/DDBJ whole genome shotgun (WGS) entry which is preliminary data.</text>
</comment>
<proteinExistence type="predicted"/>
<protein>
    <recommendedName>
        <fullName evidence="4">Lipoprotein</fullName>
    </recommendedName>
</protein>
<dbReference type="EMBL" id="CABFKI010000002">
    <property type="protein sequence ID" value="VTU06360.1"/>
    <property type="molecule type" value="Genomic_DNA"/>
</dbReference>
<gene>
    <name evidence="2" type="ORF">SAMEA1410922_00358</name>
</gene>
<name>A0ABY6THF4_9PAST</name>
<feature type="signal peptide" evidence="1">
    <location>
        <begin position="1"/>
        <end position="18"/>
    </location>
</feature>
<reference evidence="2 3" key="1">
    <citation type="submission" date="2019-05" db="EMBL/GenBank/DDBJ databases">
        <authorList>
            <consortium name="Pathogen Informatics"/>
        </authorList>
    </citation>
    <scope>NUCLEOTIDE SEQUENCE [LARGE SCALE GENOMIC DNA]</scope>
    <source>
        <strain evidence="2 3">NM319</strain>
    </source>
</reference>
<feature type="chain" id="PRO_5046054673" description="Lipoprotein" evidence="1">
    <location>
        <begin position="19"/>
        <end position="167"/>
    </location>
</feature>
<accession>A0ABY6THF4</accession>
<dbReference type="Proteomes" id="UP000308167">
    <property type="component" value="Unassembled WGS sequence"/>
</dbReference>
<keyword evidence="1" id="KW-0732">Signal</keyword>
<organism evidence="2 3">
    <name type="scientific">Actinobacillus porcinus</name>
    <dbReference type="NCBI Taxonomy" id="51048"/>
    <lineage>
        <taxon>Bacteria</taxon>
        <taxon>Pseudomonadati</taxon>
        <taxon>Pseudomonadota</taxon>
        <taxon>Gammaproteobacteria</taxon>
        <taxon>Pasteurellales</taxon>
        <taxon>Pasteurellaceae</taxon>
        <taxon>Actinobacillus</taxon>
    </lineage>
</organism>
<keyword evidence="3" id="KW-1185">Reference proteome</keyword>
<evidence type="ECO:0000256" key="1">
    <source>
        <dbReference type="SAM" id="SignalP"/>
    </source>
</evidence>
<dbReference type="GeneID" id="86154764"/>